<dbReference type="Proteomes" id="UP000005095">
    <property type="component" value="Chromosome"/>
</dbReference>
<dbReference type="OrthoDB" id="114893at2157"/>
<organism evidence="1 2">
    <name type="scientific">Methanofollis liminatans DSM 4140</name>
    <dbReference type="NCBI Taxonomy" id="28892"/>
    <lineage>
        <taxon>Archaea</taxon>
        <taxon>Methanobacteriati</taxon>
        <taxon>Methanobacteriota</taxon>
        <taxon>Stenosarchaea group</taxon>
        <taxon>Methanomicrobia</taxon>
        <taxon>Methanomicrobiales</taxon>
        <taxon>Methanomicrobiaceae</taxon>
        <taxon>Methanofollis</taxon>
    </lineage>
</organism>
<reference evidence="1 2" key="1">
    <citation type="submission" date="2011-08" db="EMBL/GenBank/DDBJ databases">
        <title>The complete genome of Methanofollis liminatans DSM 4140.</title>
        <authorList>
            <consortium name="US DOE Joint Genome Institute (JGI-PGF)"/>
            <person name="Lucas S."/>
            <person name="Han J."/>
            <person name="Lapidus A."/>
            <person name="Bruce D."/>
            <person name="Goodwin L."/>
            <person name="Pitluck S."/>
            <person name="Peters L."/>
            <person name="Kyrpides N."/>
            <person name="Mavromatis K."/>
            <person name="Ivanova N."/>
            <person name="Mikhailova N."/>
            <person name="Lu M."/>
            <person name="Detter J.C."/>
            <person name="Tapia R."/>
            <person name="Han C."/>
            <person name="Land M."/>
            <person name="Hauser L."/>
            <person name="Markowitz V."/>
            <person name="Cheng J.-F."/>
            <person name="Hugenholtz P."/>
            <person name="Woyke T."/>
            <person name="Wu D."/>
            <person name="Spring S."/>
            <person name="Schuler E."/>
            <person name="Brambilla E."/>
            <person name="Klenk H.-P."/>
            <person name="Eisen J.A."/>
        </authorList>
    </citation>
    <scope>NUCLEOTIDE SEQUENCE [LARGE SCALE GENOMIC DNA]</scope>
    <source>
        <strain evidence="1 2">DSM 4140</strain>
    </source>
</reference>
<evidence type="ECO:0000313" key="1">
    <source>
        <dbReference type="EMBL" id="EJG07779.1"/>
    </source>
</evidence>
<dbReference type="EMBL" id="CM001555">
    <property type="protein sequence ID" value="EJG07779.1"/>
    <property type="molecule type" value="Genomic_DNA"/>
</dbReference>
<name>J0SAR7_9EURY</name>
<dbReference type="HOGENOM" id="CLU_1040554_0_0_2"/>
<proteinExistence type="predicted"/>
<protein>
    <submittedName>
        <fullName evidence="1">Argininosuccinate synthase</fullName>
    </submittedName>
</protein>
<dbReference type="STRING" id="28892.Metli_1835"/>
<dbReference type="RefSeq" id="WP_004039695.1">
    <property type="nucleotide sequence ID" value="NZ_CM001555.1"/>
</dbReference>
<gene>
    <name evidence="1" type="ORF">Metli_1835</name>
</gene>
<sequence length="280" mass="30434">MKLIRTILMLTLLCICAGAVCAAPTTSLHVVKIAADGTTVLDETTVDYRWMEANLPVLGDGVTHYYHQGPVFAEDKEAQWDVNETTNFKDRGAVKGTNITDLCDLVGGMVPGDEVMIRASDGYHIEFGYANVYDPEPRQGPIGICWYNGEDADLGERQGVGYPPDYHAAMRLVLFADTSVNPEGKHVFGNNDMRVCFPPECLHLFSDLYPSTSGYTVKWIEEVRVYEGGYSGAKNVPVKSLQDAAGGQTTALPTTPQSPSPFFGLLLGLGAAACAWRMRG</sequence>
<keyword evidence="2" id="KW-1185">Reference proteome</keyword>
<dbReference type="AlphaFoldDB" id="J0SAR7"/>
<evidence type="ECO:0000313" key="2">
    <source>
        <dbReference type="Proteomes" id="UP000005095"/>
    </source>
</evidence>
<accession>J0SAR7</accession>